<dbReference type="GO" id="GO:0004640">
    <property type="term" value="F:phosphoribosylanthranilate isomerase activity"/>
    <property type="evidence" value="ECO:0007669"/>
    <property type="project" value="UniProtKB-UniRule"/>
</dbReference>
<keyword evidence="6 9" id="KW-0822">Tryptophan biosynthesis</keyword>
<dbReference type="GO" id="GO:0000162">
    <property type="term" value="P:L-tryptophan biosynthetic process"/>
    <property type="evidence" value="ECO:0007669"/>
    <property type="project" value="UniProtKB-UniRule"/>
</dbReference>
<dbReference type="InterPro" id="IPR013785">
    <property type="entry name" value="Aldolase_TIM"/>
</dbReference>
<evidence type="ECO:0000256" key="4">
    <source>
        <dbReference type="ARBA" id="ARBA00022272"/>
    </source>
</evidence>
<evidence type="ECO:0000259" key="10">
    <source>
        <dbReference type="Pfam" id="PF00697"/>
    </source>
</evidence>
<dbReference type="AlphaFoldDB" id="A0A1Z4JNG5"/>
<dbReference type="CDD" id="cd00405">
    <property type="entry name" value="PRAI"/>
    <property type="match status" value="1"/>
</dbReference>
<dbReference type="NCBIfam" id="NF002298">
    <property type="entry name" value="PRK01222.1-4"/>
    <property type="match status" value="1"/>
</dbReference>
<evidence type="ECO:0000256" key="6">
    <source>
        <dbReference type="ARBA" id="ARBA00022822"/>
    </source>
</evidence>
<name>A0A1Z4JNG5_LEPBY</name>
<organism evidence="11 12">
    <name type="scientific">Leptolyngbya boryana NIES-2135</name>
    <dbReference type="NCBI Taxonomy" id="1973484"/>
    <lineage>
        <taxon>Bacteria</taxon>
        <taxon>Bacillati</taxon>
        <taxon>Cyanobacteriota</taxon>
        <taxon>Cyanophyceae</taxon>
        <taxon>Leptolyngbyales</taxon>
        <taxon>Leptolyngbyaceae</taxon>
        <taxon>Leptolyngbya group</taxon>
        <taxon>Leptolyngbya</taxon>
    </lineage>
</organism>
<dbReference type="InterPro" id="IPR001240">
    <property type="entry name" value="PRAI_dom"/>
</dbReference>
<comment type="similarity">
    <text evidence="9">Belongs to the TrpF family.</text>
</comment>
<sequence>MKLQVKICGITQTDQAIAIENAGATAIGFICVPGTPRYIAPEQIRLITQQLNVERVGVFLNADIDTIRETVEISNLNVVQLHGKESPEFCQALRSLNVKLIKALRIRSQEDLAQAQNYHAHVDVLLLDAYHPQQAGGTGLTIDWTMLKEFNPTCEWWLAGGLNPENILEALALVTPHGIDLSSGLENAPGDKNLERVHQLFTCLKSYQNEGW</sequence>
<feature type="domain" description="N-(5'phosphoribosyl) anthranilate isomerase (PRAI)" evidence="10">
    <location>
        <begin position="5"/>
        <end position="201"/>
    </location>
</feature>
<keyword evidence="12" id="KW-1185">Reference proteome</keyword>
<evidence type="ECO:0000313" key="11">
    <source>
        <dbReference type="EMBL" id="BAY58315.1"/>
    </source>
</evidence>
<evidence type="ECO:0000256" key="2">
    <source>
        <dbReference type="ARBA" id="ARBA00004664"/>
    </source>
</evidence>
<dbReference type="InterPro" id="IPR044643">
    <property type="entry name" value="TrpF_fam"/>
</dbReference>
<evidence type="ECO:0000313" key="12">
    <source>
        <dbReference type="Proteomes" id="UP000217895"/>
    </source>
</evidence>
<reference evidence="11 12" key="1">
    <citation type="submission" date="2017-06" db="EMBL/GenBank/DDBJ databases">
        <title>Genome sequencing of cyanobaciteial culture collection at National Institute for Environmental Studies (NIES).</title>
        <authorList>
            <person name="Hirose Y."/>
            <person name="Shimura Y."/>
            <person name="Fujisawa T."/>
            <person name="Nakamura Y."/>
            <person name="Kawachi M."/>
        </authorList>
    </citation>
    <scope>NUCLEOTIDE SEQUENCE [LARGE SCALE GENOMIC DNA]</scope>
    <source>
        <strain evidence="11 12">NIES-2135</strain>
    </source>
</reference>
<dbReference type="EC" id="5.3.1.24" evidence="3 9"/>
<dbReference type="InterPro" id="IPR011060">
    <property type="entry name" value="RibuloseP-bd_barrel"/>
</dbReference>
<evidence type="ECO:0000256" key="7">
    <source>
        <dbReference type="ARBA" id="ARBA00023141"/>
    </source>
</evidence>
<protein>
    <recommendedName>
        <fullName evidence="4 9">N-(5'-phosphoribosyl)anthranilate isomerase</fullName>
        <shortName evidence="9">PRAI</shortName>
        <ecNumber evidence="3 9">5.3.1.24</ecNumber>
    </recommendedName>
</protein>
<dbReference type="HAMAP" id="MF_00135">
    <property type="entry name" value="PRAI"/>
    <property type="match status" value="1"/>
</dbReference>
<comment type="catalytic activity">
    <reaction evidence="1 9">
        <text>N-(5-phospho-beta-D-ribosyl)anthranilate = 1-(2-carboxyphenylamino)-1-deoxy-D-ribulose 5-phosphate</text>
        <dbReference type="Rhea" id="RHEA:21540"/>
        <dbReference type="ChEBI" id="CHEBI:18277"/>
        <dbReference type="ChEBI" id="CHEBI:58613"/>
        <dbReference type="EC" id="5.3.1.24"/>
    </reaction>
</comment>
<accession>A0A1Z4JNG5</accession>
<keyword evidence="7 9" id="KW-0057">Aromatic amino acid biosynthesis</keyword>
<proteinExistence type="inferred from homology"/>
<dbReference type="Pfam" id="PF00697">
    <property type="entry name" value="PRAI"/>
    <property type="match status" value="1"/>
</dbReference>
<dbReference type="Gene3D" id="3.20.20.70">
    <property type="entry name" value="Aldolase class I"/>
    <property type="match status" value="1"/>
</dbReference>
<evidence type="ECO:0000256" key="8">
    <source>
        <dbReference type="ARBA" id="ARBA00023235"/>
    </source>
</evidence>
<evidence type="ECO:0000256" key="5">
    <source>
        <dbReference type="ARBA" id="ARBA00022605"/>
    </source>
</evidence>
<evidence type="ECO:0000256" key="3">
    <source>
        <dbReference type="ARBA" id="ARBA00012572"/>
    </source>
</evidence>
<comment type="pathway">
    <text evidence="2 9">Amino-acid biosynthesis; L-tryptophan biosynthesis; L-tryptophan from chorismate: step 3/5.</text>
</comment>
<keyword evidence="8 9" id="KW-0413">Isomerase</keyword>
<dbReference type="UniPathway" id="UPA00035">
    <property type="reaction ID" value="UER00042"/>
</dbReference>
<keyword evidence="5 9" id="KW-0028">Amino-acid biosynthesis</keyword>
<dbReference type="Proteomes" id="UP000217895">
    <property type="component" value="Chromosome"/>
</dbReference>
<dbReference type="PANTHER" id="PTHR42894:SF1">
    <property type="entry name" value="N-(5'-PHOSPHORIBOSYL)ANTHRANILATE ISOMERASE"/>
    <property type="match status" value="1"/>
</dbReference>
<evidence type="ECO:0000256" key="1">
    <source>
        <dbReference type="ARBA" id="ARBA00001164"/>
    </source>
</evidence>
<dbReference type="PANTHER" id="PTHR42894">
    <property type="entry name" value="N-(5'-PHOSPHORIBOSYL)ANTHRANILATE ISOMERASE"/>
    <property type="match status" value="1"/>
</dbReference>
<dbReference type="EMBL" id="AP018203">
    <property type="protein sequence ID" value="BAY58315.1"/>
    <property type="molecule type" value="Genomic_DNA"/>
</dbReference>
<dbReference type="SUPFAM" id="SSF51366">
    <property type="entry name" value="Ribulose-phoshate binding barrel"/>
    <property type="match status" value="1"/>
</dbReference>
<evidence type="ECO:0000256" key="9">
    <source>
        <dbReference type="HAMAP-Rule" id="MF_00135"/>
    </source>
</evidence>
<gene>
    <name evidence="9" type="primary">trpF</name>
    <name evidence="11" type="ORF">NIES2135_51880</name>
</gene>